<dbReference type="Proteomes" id="UP000242457">
    <property type="component" value="Unassembled WGS sequence"/>
</dbReference>
<proteinExistence type="predicted"/>
<feature type="domain" description="HP" evidence="1">
    <location>
        <begin position="48"/>
        <end position="113"/>
    </location>
</feature>
<name>A0A2A3E9W0_APICC</name>
<dbReference type="Pfam" id="PF02209">
    <property type="entry name" value="VHP"/>
    <property type="match status" value="1"/>
</dbReference>
<evidence type="ECO:0000313" key="3">
    <source>
        <dbReference type="Proteomes" id="UP000242457"/>
    </source>
</evidence>
<dbReference type="PANTHER" id="PTHR24213:SF9">
    <property type="entry name" value="UNCOORDINATED 115A, ISOFORM B-RELATED"/>
    <property type="match status" value="1"/>
</dbReference>
<sequence>MPILFVAANDGGMLPSSTTYTGGLGSVVGSHGGHHVRRSLPDMGTAPSEPPKLYPYHLLVITNYRLPADVDRCNLERHLSDAEFEAVLQCTRAEFYRLPQWRRNEIKRRARLEIAESEGGQNRLKFYHLTETSSCDLEFTRERRRTYKIARWEDVQDSKRIKNERNEVIPPPSPPPPLLPPPPRFYCSIIVISIIVTIQHEI</sequence>
<evidence type="ECO:0000313" key="2">
    <source>
        <dbReference type="EMBL" id="PBC27841.1"/>
    </source>
</evidence>
<dbReference type="GO" id="GO:0015629">
    <property type="term" value="C:actin cytoskeleton"/>
    <property type="evidence" value="ECO:0007669"/>
    <property type="project" value="TreeGrafter"/>
</dbReference>
<dbReference type="STRING" id="94128.A0A2A3E9W0"/>
<organism evidence="2 3">
    <name type="scientific">Apis cerana cerana</name>
    <name type="common">Oriental honeybee</name>
    <dbReference type="NCBI Taxonomy" id="94128"/>
    <lineage>
        <taxon>Eukaryota</taxon>
        <taxon>Metazoa</taxon>
        <taxon>Ecdysozoa</taxon>
        <taxon>Arthropoda</taxon>
        <taxon>Hexapoda</taxon>
        <taxon>Insecta</taxon>
        <taxon>Pterygota</taxon>
        <taxon>Neoptera</taxon>
        <taxon>Endopterygota</taxon>
        <taxon>Hymenoptera</taxon>
        <taxon>Apocrita</taxon>
        <taxon>Aculeata</taxon>
        <taxon>Apoidea</taxon>
        <taxon>Anthophila</taxon>
        <taxon>Apidae</taxon>
        <taxon>Apis</taxon>
    </lineage>
</organism>
<protein>
    <submittedName>
        <fullName evidence="2">Actin-binding LIM protein</fullName>
    </submittedName>
</protein>
<dbReference type="PANTHER" id="PTHR24213">
    <property type="entry name" value="ACTIN-BINDING LIM PROTEIN"/>
    <property type="match status" value="1"/>
</dbReference>
<dbReference type="SUPFAM" id="SSF47050">
    <property type="entry name" value="VHP, Villin headpiece domain"/>
    <property type="match status" value="1"/>
</dbReference>
<dbReference type="InterPro" id="IPR051618">
    <property type="entry name" value="Actin-binding_LIM"/>
</dbReference>
<dbReference type="Gene3D" id="1.10.950.10">
    <property type="entry name" value="Villin headpiece domain"/>
    <property type="match status" value="1"/>
</dbReference>
<dbReference type="GO" id="GO:0030032">
    <property type="term" value="P:lamellipodium assembly"/>
    <property type="evidence" value="ECO:0007669"/>
    <property type="project" value="TreeGrafter"/>
</dbReference>
<dbReference type="GO" id="GO:0007010">
    <property type="term" value="P:cytoskeleton organization"/>
    <property type="evidence" value="ECO:0007669"/>
    <property type="project" value="InterPro"/>
</dbReference>
<dbReference type="GO" id="GO:0051015">
    <property type="term" value="F:actin filament binding"/>
    <property type="evidence" value="ECO:0007669"/>
    <property type="project" value="TreeGrafter"/>
</dbReference>
<dbReference type="InterPro" id="IPR003128">
    <property type="entry name" value="Villin_headpiece"/>
</dbReference>
<gene>
    <name evidence="2" type="ORF">APICC_06728</name>
</gene>
<dbReference type="SMART" id="SM00153">
    <property type="entry name" value="VHP"/>
    <property type="match status" value="1"/>
</dbReference>
<reference evidence="2 3" key="1">
    <citation type="submission" date="2014-07" db="EMBL/GenBank/DDBJ databases">
        <title>Genomic and transcriptomic analysis on Apis cerana provide comprehensive insights into honey bee biology.</title>
        <authorList>
            <person name="Diao Q."/>
            <person name="Sun L."/>
            <person name="Zheng H."/>
            <person name="Zheng H."/>
            <person name="Xu S."/>
            <person name="Wang S."/>
            <person name="Zeng Z."/>
            <person name="Hu F."/>
            <person name="Su S."/>
            <person name="Wu J."/>
        </authorList>
    </citation>
    <scope>NUCLEOTIDE SEQUENCE [LARGE SCALE GENOMIC DNA]</scope>
    <source>
        <tissue evidence="2">Pupae without intestine</tissue>
    </source>
</reference>
<dbReference type="PROSITE" id="PS51089">
    <property type="entry name" value="HP"/>
    <property type="match status" value="1"/>
</dbReference>
<dbReference type="EMBL" id="KZ288338">
    <property type="protein sequence ID" value="PBC27841.1"/>
    <property type="molecule type" value="Genomic_DNA"/>
</dbReference>
<dbReference type="AlphaFoldDB" id="A0A2A3E9W0"/>
<keyword evidence="3" id="KW-1185">Reference proteome</keyword>
<evidence type="ECO:0000259" key="1">
    <source>
        <dbReference type="PROSITE" id="PS51089"/>
    </source>
</evidence>
<dbReference type="OrthoDB" id="1746725at2759"/>
<dbReference type="InterPro" id="IPR036886">
    <property type="entry name" value="Villin_headpiece_dom_sf"/>
</dbReference>
<accession>A0A2A3E9W0</accession>